<evidence type="ECO:0000313" key="1">
    <source>
        <dbReference type="EMBL" id="AXF85070.1"/>
    </source>
</evidence>
<dbReference type="EMBL" id="CP031124">
    <property type="protein sequence ID" value="AXF85070.1"/>
    <property type="molecule type" value="Genomic_DNA"/>
</dbReference>
<accession>A0A345D9N2</accession>
<gene>
    <name evidence="1" type="ORF">DTO96_100789</name>
</gene>
<proteinExistence type="predicted"/>
<dbReference type="RefSeq" id="WP_114562308.1">
    <property type="nucleotide sequence ID" value="NZ_CP031124.1"/>
</dbReference>
<reference evidence="2" key="1">
    <citation type="submission" date="2018-07" db="EMBL/GenBank/DDBJ databases">
        <authorList>
            <person name="Kim H."/>
        </authorList>
    </citation>
    <scope>NUCLEOTIDE SEQUENCE [LARGE SCALE GENOMIC DNA]</scope>
    <source>
        <strain evidence="2">F02</strain>
    </source>
</reference>
<dbReference type="Proteomes" id="UP000252182">
    <property type="component" value="Chromosome"/>
</dbReference>
<dbReference type="AlphaFoldDB" id="A0A345D9N2"/>
<keyword evidence="2" id="KW-1185">Reference proteome</keyword>
<protein>
    <submittedName>
        <fullName evidence="1">Uncharacterized protein</fullName>
    </submittedName>
</protein>
<dbReference type="KEGG" id="hyf:DTO96_100789"/>
<name>A0A345D9N2_9BURK</name>
<evidence type="ECO:0000313" key="2">
    <source>
        <dbReference type="Proteomes" id="UP000252182"/>
    </source>
</evidence>
<sequence>MVVRCVEWMGWGWESGLWALVCCGLVTKQTFFCDDLNAGHAEVLSGGAAQEPMPPQQNGKAKHVIVDVFTIVYMVRVVLRVH</sequence>
<organism evidence="1 2">
    <name type="scientific">Ephemeroptericola cinctiostellae</name>
    <dbReference type="NCBI Taxonomy" id="2268024"/>
    <lineage>
        <taxon>Bacteria</taxon>
        <taxon>Pseudomonadati</taxon>
        <taxon>Pseudomonadota</taxon>
        <taxon>Betaproteobacteria</taxon>
        <taxon>Burkholderiales</taxon>
        <taxon>Burkholderiaceae</taxon>
        <taxon>Ephemeroptericola</taxon>
    </lineage>
</organism>